<dbReference type="Pfam" id="PF00072">
    <property type="entry name" value="Response_reg"/>
    <property type="match status" value="1"/>
</dbReference>
<dbReference type="InterPro" id="IPR005467">
    <property type="entry name" value="His_kinase_dom"/>
</dbReference>
<gene>
    <name evidence="10" type="ORF">G0Q06_02870</name>
</gene>
<keyword evidence="7" id="KW-1133">Transmembrane helix</keyword>
<reference evidence="10 11" key="1">
    <citation type="submission" date="2020-02" db="EMBL/GenBank/DDBJ databases">
        <title>Albibacoteraceae fam. nov., the first described family within the subdivision 4 Verrucomicrobia.</title>
        <authorList>
            <person name="Xi F."/>
        </authorList>
    </citation>
    <scope>NUCLEOTIDE SEQUENCE [LARGE SCALE GENOMIC DNA]</scope>
    <source>
        <strain evidence="10 11">CK1056</strain>
    </source>
</reference>
<dbReference type="SUPFAM" id="SSF63829">
    <property type="entry name" value="Calcium-dependent phosphotriesterase"/>
    <property type="match status" value="1"/>
</dbReference>
<evidence type="ECO:0000256" key="4">
    <source>
        <dbReference type="ARBA" id="ARBA00022679"/>
    </source>
</evidence>
<dbReference type="InterPro" id="IPR013783">
    <property type="entry name" value="Ig-like_fold"/>
</dbReference>
<dbReference type="SMART" id="SM00388">
    <property type="entry name" value="HisKA"/>
    <property type="match status" value="1"/>
</dbReference>
<evidence type="ECO:0000256" key="5">
    <source>
        <dbReference type="ARBA" id="ARBA00022777"/>
    </source>
</evidence>
<keyword evidence="4" id="KW-0808">Transferase</keyword>
<dbReference type="Gene3D" id="2.130.10.10">
    <property type="entry name" value="YVTN repeat-like/Quinoprotein amine dehydrogenase"/>
    <property type="match status" value="1"/>
</dbReference>
<evidence type="ECO:0000256" key="3">
    <source>
        <dbReference type="ARBA" id="ARBA00022553"/>
    </source>
</evidence>
<feature type="modified residue" description="4-aspartylphosphate" evidence="6">
    <location>
        <position position="1116"/>
    </location>
</feature>
<dbReference type="SUPFAM" id="SSF55874">
    <property type="entry name" value="ATPase domain of HSP90 chaperone/DNA topoisomerase II/histidine kinase"/>
    <property type="match status" value="1"/>
</dbReference>
<evidence type="ECO:0000256" key="6">
    <source>
        <dbReference type="PROSITE-ProRule" id="PRU00169"/>
    </source>
</evidence>
<dbReference type="Gene3D" id="1.20.120.160">
    <property type="entry name" value="HPT domain"/>
    <property type="match status" value="1"/>
</dbReference>
<dbReference type="PANTHER" id="PTHR43047:SF72">
    <property type="entry name" value="OSMOSENSING HISTIDINE PROTEIN KINASE SLN1"/>
    <property type="match status" value="1"/>
</dbReference>
<feature type="domain" description="Histidine kinase" evidence="8">
    <location>
        <begin position="827"/>
        <end position="1045"/>
    </location>
</feature>
<accession>A0A6B2LXQ2</accession>
<dbReference type="InterPro" id="IPR015943">
    <property type="entry name" value="WD40/YVTN_repeat-like_dom_sf"/>
</dbReference>
<keyword evidence="7" id="KW-0812">Transmembrane</keyword>
<name>A0A6B2LXQ2_9BACT</name>
<dbReference type="InterPro" id="IPR001789">
    <property type="entry name" value="Sig_transdc_resp-reg_receiver"/>
</dbReference>
<proteinExistence type="predicted"/>
<dbReference type="SUPFAM" id="SSF47384">
    <property type="entry name" value="Homodimeric domain of signal transducing histidine kinase"/>
    <property type="match status" value="1"/>
</dbReference>
<dbReference type="RefSeq" id="WP_163962276.1">
    <property type="nucleotide sequence ID" value="NZ_JAAGNX010000001.1"/>
</dbReference>
<dbReference type="PROSITE" id="PS50109">
    <property type="entry name" value="HIS_KIN"/>
    <property type="match status" value="1"/>
</dbReference>
<dbReference type="GO" id="GO:0000155">
    <property type="term" value="F:phosphorelay sensor kinase activity"/>
    <property type="evidence" value="ECO:0007669"/>
    <property type="project" value="InterPro"/>
</dbReference>
<dbReference type="EMBL" id="JAAGNX010000001">
    <property type="protein sequence ID" value="NDV61388.1"/>
    <property type="molecule type" value="Genomic_DNA"/>
</dbReference>
<dbReference type="Gene3D" id="3.30.565.10">
    <property type="entry name" value="Histidine kinase-like ATPase, C-terminal domain"/>
    <property type="match status" value="1"/>
</dbReference>
<dbReference type="Gene3D" id="3.40.50.2300">
    <property type="match status" value="1"/>
</dbReference>
<evidence type="ECO:0000313" key="10">
    <source>
        <dbReference type="EMBL" id="NDV61388.1"/>
    </source>
</evidence>
<evidence type="ECO:0000256" key="1">
    <source>
        <dbReference type="ARBA" id="ARBA00000085"/>
    </source>
</evidence>
<feature type="transmembrane region" description="Helical" evidence="7">
    <location>
        <begin position="771"/>
        <end position="793"/>
    </location>
</feature>
<evidence type="ECO:0000313" key="11">
    <source>
        <dbReference type="Proteomes" id="UP000478417"/>
    </source>
</evidence>
<evidence type="ECO:0000256" key="2">
    <source>
        <dbReference type="ARBA" id="ARBA00012438"/>
    </source>
</evidence>
<dbReference type="Proteomes" id="UP000478417">
    <property type="component" value="Unassembled WGS sequence"/>
</dbReference>
<keyword evidence="3 6" id="KW-0597">Phosphoprotein</keyword>
<dbReference type="CDD" id="cd00082">
    <property type="entry name" value="HisKA"/>
    <property type="match status" value="1"/>
</dbReference>
<dbReference type="SUPFAM" id="SSF47226">
    <property type="entry name" value="Histidine-containing phosphotransfer domain, HPT domain"/>
    <property type="match status" value="1"/>
</dbReference>
<dbReference type="Pfam" id="PF02518">
    <property type="entry name" value="HATPase_c"/>
    <property type="match status" value="1"/>
</dbReference>
<comment type="catalytic activity">
    <reaction evidence="1">
        <text>ATP + protein L-histidine = ADP + protein N-phospho-L-histidine.</text>
        <dbReference type="EC" id="2.7.13.3"/>
    </reaction>
</comment>
<dbReference type="Gene3D" id="1.10.287.130">
    <property type="match status" value="1"/>
</dbReference>
<sequence>MNNHLDAAYFHGSEISSPQQPDPTTACALFKVDFSLYFSQFILLTLSLWLFPLALVEGDWRPDLGNPYLRELPAGDKVASEYTWNVVWDRKGRAYLGRERLWRWDGMELQPMGPDHFRLLRGLALDADGMLWLGGVNQFGVLNPEDGSYESRMDWIPEEHRNFGEVWKIHHNEEGLWMGTHNRLFRFKDGVVQVWKFAGLHRVIFHFVGESVFAHEADIGLWKIQNGNRELVNEEYELALKSLIYLEALANGDLLGLSDRGLFLINPKNLEIYKHVKIEEFSDVIISSVIRIHGYLVVGTISHGLFILDQSGSLIGQLDVGSSVKGEIILFVTKDIWGKLWILTDRSIWISDFNLSIGVLKDLGGLFDGRVNGIIWRESRIGVSSDIGFSEILLQKGKLPIHQKWSHYSSKFTVQYAGGYLFDRYSKILWTDGEELREVYNFPGEIMSFTVADGDVLWVSLSDRLLATRLDLSGGLELLWEMSTATSILRLGADEGGRVWGWSPHAPLLEIGKSGGSEMEPRWHEEICGLDLRRENHEFTMTEEGPVLVFKDKLLRQDLVTGSWMVGRFEHLNGMPEAVKFRSMGGMLKGWLIYRDEKLGCTLMKELEWPSQGDPVWQVIPWIDMTSLGQITVFEVVDGDPAKFLVGGSRGLLLAEESLPDELPEPQAPLIYGNGDLFESPPSLESRFGEELYGFRFSPPDGQVFHPLRFETRLKGLDSGWRAADFSSGRELGQLIEGTYNFEVHTLDPFGRASPVASVRIQIHPPWYRTVYAYLALVLVTLSLLLLIIWIILRWSRRQQTYLAGLVRERTADLEKANEFKDDFIANLSHEIRNPLNGVIGLIEQLKPGTPLPDRHVGALQGAAHYLQTTVEEVLDFAKLQSGELQIEKGLVDLNKVVNGVVEIYRSAASRKGVGLTAQVRVPEGIGILSDAAKINQIIGNLTSNAVKFTKAGSVHIGVVFIPDAEESGTVRIWVEDSGPGIPESEKAKIFDKFYQAKGGVQKTRGTGLGLALVKRYVDCLSGQVELKSELGKGSTFQVVLPVETTSLEDGETDIAGIQATRLEGLAVLVVEDIEYNRIVLEGQLSRLGCKIDFAEDGLEGLEMAMNKTYGVIFLDWDLPGMKGLEVARRLRQGNHLAEGTHLIGMTAFATSDVREKCLAAGMDDFLTKPLTGQQVGSLLTRLIKERPLIKGRGLLAEMDNGQSWDANLDRWSVFYHGYLDELKAAMDTKEPEAIRKAAHRLLGHLNMLELRDLPNTLKDLLTVAQEGDLMGIHKEWEILSKQLDRFSDELDQLRQS</sequence>
<dbReference type="PROSITE" id="PS50110">
    <property type="entry name" value="RESPONSE_REGULATORY"/>
    <property type="match status" value="1"/>
</dbReference>
<keyword evidence="5" id="KW-0418">Kinase</keyword>
<comment type="caution">
    <text evidence="10">The sequence shown here is derived from an EMBL/GenBank/DDBJ whole genome shotgun (WGS) entry which is preliminary data.</text>
</comment>
<dbReference type="InterPro" id="IPR036097">
    <property type="entry name" value="HisK_dim/P_sf"/>
</dbReference>
<keyword evidence="7" id="KW-0472">Membrane</keyword>
<dbReference type="SUPFAM" id="SSF52172">
    <property type="entry name" value="CheY-like"/>
    <property type="match status" value="1"/>
</dbReference>
<dbReference type="Pfam" id="PF00512">
    <property type="entry name" value="HisKA"/>
    <property type="match status" value="1"/>
</dbReference>
<keyword evidence="11" id="KW-1185">Reference proteome</keyword>
<dbReference type="EC" id="2.7.13.3" evidence="2"/>
<protein>
    <recommendedName>
        <fullName evidence="2">histidine kinase</fullName>
        <ecNumber evidence="2">2.7.13.3</ecNumber>
    </recommendedName>
</protein>
<dbReference type="GO" id="GO:0009927">
    <property type="term" value="F:histidine phosphotransfer kinase activity"/>
    <property type="evidence" value="ECO:0007669"/>
    <property type="project" value="TreeGrafter"/>
</dbReference>
<dbReference type="InterPro" id="IPR036641">
    <property type="entry name" value="HPT_dom_sf"/>
</dbReference>
<dbReference type="InterPro" id="IPR003594">
    <property type="entry name" value="HATPase_dom"/>
</dbReference>
<dbReference type="PRINTS" id="PR00344">
    <property type="entry name" value="BCTRLSENSOR"/>
</dbReference>
<dbReference type="SMART" id="SM00387">
    <property type="entry name" value="HATPase_c"/>
    <property type="match status" value="1"/>
</dbReference>
<dbReference type="SMART" id="SM00448">
    <property type="entry name" value="REC"/>
    <property type="match status" value="1"/>
</dbReference>
<feature type="domain" description="Response regulatory" evidence="9">
    <location>
        <begin position="1067"/>
        <end position="1184"/>
    </location>
</feature>
<evidence type="ECO:0000259" key="9">
    <source>
        <dbReference type="PROSITE" id="PS50110"/>
    </source>
</evidence>
<dbReference type="PANTHER" id="PTHR43047">
    <property type="entry name" value="TWO-COMPONENT HISTIDINE PROTEIN KINASE"/>
    <property type="match status" value="1"/>
</dbReference>
<dbReference type="Gene3D" id="2.60.40.10">
    <property type="entry name" value="Immunoglobulins"/>
    <property type="match status" value="1"/>
</dbReference>
<evidence type="ECO:0000259" key="8">
    <source>
        <dbReference type="PROSITE" id="PS50109"/>
    </source>
</evidence>
<dbReference type="InterPro" id="IPR004358">
    <property type="entry name" value="Sig_transdc_His_kin-like_C"/>
</dbReference>
<dbReference type="InterPro" id="IPR036890">
    <property type="entry name" value="HATPase_C_sf"/>
</dbReference>
<dbReference type="CDD" id="cd17546">
    <property type="entry name" value="REC_hyHK_CKI1_RcsC-like"/>
    <property type="match status" value="1"/>
</dbReference>
<organism evidence="10 11">
    <name type="scientific">Oceanipulchritudo coccoides</name>
    <dbReference type="NCBI Taxonomy" id="2706888"/>
    <lineage>
        <taxon>Bacteria</taxon>
        <taxon>Pseudomonadati</taxon>
        <taxon>Verrucomicrobiota</taxon>
        <taxon>Opitutia</taxon>
        <taxon>Puniceicoccales</taxon>
        <taxon>Oceanipulchritudinaceae</taxon>
        <taxon>Oceanipulchritudo</taxon>
    </lineage>
</organism>
<dbReference type="GO" id="GO:0005886">
    <property type="term" value="C:plasma membrane"/>
    <property type="evidence" value="ECO:0007669"/>
    <property type="project" value="TreeGrafter"/>
</dbReference>
<dbReference type="InterPro" id="IPR011006">
    <property type="entry name" value="CheY-like_superfamily"/>
</dbReference>
<evidence type="ECO:0000256" key="7">
    <source>
        <dbReference type="SAM" id="Phobius"/>
    </source>
</evidence>
<dbReference type="InterPro" id="IPR003661">
    <property type="entry name" value="HisK_dim/P_dom"/>
</dbReference>